<dbReference type="Pfam" id="PF00459">
    <property type="entry name" value="Inositol_P"/>
    <property type="match status" value="1"/>
</dbReference>
<dbReference type="GO" id="GO:0046854">
    <property type="term" value="P:phosphatidylinositol phosphate biosynthetic process"/>
    <property type="evidence" value="ECO:0007669"/>
    <property type="project" value="InterPro"/>
</dbReference>
<dbReference type="RefSeq" id="WP_126538369.1">
    <property type="nucleotide sequence ID" value="NZ_BSPM01000009.1"/>
</dbReference>
<dbReference type="CDD" id="cd01638">
    <property type="entry name" value="CysQ"/>
    <property type="match status" value="1"/>
</dbReference>
<dbReference type="InterPro" id="IPR020550">
    <property type="entry name" value="Inositol_monophosphatase_CS"/>
</dbReference>
<sequence length="269" mass="28204">MPAADAREAPGADRDADDLRLLVAAAESAADIALGYFRRDPQVWHKENASPVSEADYAVDRHLRETLLAARPDYGWLSEETEDDPARLDRARVFVVDPIDGTRGFLAGSDEWTVSLAVVEHGRPVAAALIQPATATLFTARAGHGAWIGGRPLALAGARDLGNATVAGPSALTARLQREAPGVRAAGYVASLALRIAMVADGRIDLAIAKGKAHDWDIAAADLIVVEAGGVLSRFDGAPIVYNREHPRHGALAAAADPALLARVAAILA</sequence>
<dbReference type="EMBL" id="SNXY01000009">
    <property type="protein sequence ID" value="TDP83429.1"/>
    <property type="molecule type" value="Genomic_DNA"/>
</dbReference>
<evidence type="ECO:0000313" key="6">
    <source>
        <dbReference type="Proteomes" id="UP000294547"/>
    </source>
</evidence>
<dbReference type="Gene3D" id="3.40.190.80">
    <property type="match status" value="1"/>
</dbReference>
<dbReference type="PANTHER" id="PTHR20854">
    <property type="entry name" value="INOSITOL MONOPHOSPHATASE"/>
    <property type="match status" value="1"/>
</dbReference>
<keyword evidence="3 4" id="KW-0460">Magnesium</keyword>
<comment type="caution">
    <text evidence="5">The sequence shown here is derived from an EMBL/GenBank/DDBJ whole genome shotgun (WGS) entry which is preliminary data.</text>
</comment>
<dbReference type="OrthoDB" id="9785695at2"/>
<dbReference type="SUPFAM" id="SSF56655">
    <property type="entry name" value="Carbohydrate phosphatase"/>
    <property type="match status" value="1"/>
</dbReference>
<comment type="cofactor">
    <cofactor evidence="4">
        <name>Mg(2+)</name>
        <dbReference type="ChEBI" id="CHEBI:18420"/>
    </cofactor>
</comment>
<keyword evidence="6" id="KW-1185">Reference proteome</keyword>
<feature type="binding site" evidence="4">
    <location>
        <position position="79"/>
    </location>
    <ligand>
        <name>Mg(2+)</name>
        <dbReference type="ChEBI" id="CHEBI:18420"/>
        <label>1</label>
        <note>catalytic</note>
    </ligand>
</feature>
<evidence type="ECO:0000256" key="4">
    <source>
        <dbReference type="PIRSR" id="PIRSR600760-2"/>
    </source>
</evidence>
<evidence type="ECO:0000313" key="5">
    <source>
        <dbReference type="EMBL" id="TDP83429.1"/>
    </source>
</evidence>
<organism evidence="5 6">
    <name type="scientific">Oharaeibacter diazotrophicus</name>
    <dbReference type="NCBI Taxonomy" id="1920512"/>
    <lineage>
        <taxon>Bacteria</taxon>
        <taxon>Pseudomonadati</taxon>
        <taxon>Pseudomonadota</taxon>
        <taxon>Alphaproteobacteria</taxon>
        <taxon>Hyphomicrobiales</taxon>
        <taxon>Pleomorphomonadaceae</taxon>
        <taxon>Oharaeibacter</taxon>
    </lineage>
</organism>
<dbReference type="PROSITE" id="PS00630">
    <property type="entry name" value="IMP_2"/>
    <property type="match status" value="1"/>
</dbReference>
<dbReference type="Proteomes" id="UP000294547">
    <property type="component" value="Unassembled WGS sequence"/>
</dbReference>
<evidence type="ECO:0000256" key="1">
    <source>
        <dbReference type="ARBA" id="ARBA00009759"/>
    </source>
</evidence>
<protein>
    <submittedName>
        <fullName evidence="5">Myo-inositol-1(Or 4)-monophosphatase</fullName>
    </submittedName>
</protein>
<dbReference type="GO" id="GO:0006020">
    <property type="term" value="P:inositol metabolic process"/>
    <property type="evidence" value="ECO:0007669"/>
    <property type="project" value="TreeGrafter"/>
</dbReference>
<evidence type="ECO:0000256" key="3">
    <source>
        <dbReference type="ARBA" id="ARBA00022842"/>
    </source>
</evidence>
<dbReference type="GO" id="GO:0046872">
    <property type="term" value="F:metal ion binding"/>
    <property type="evidence" value="ECO:0007669"/>
    <property type="project" value="UniProtKB-KW"/>
</dbReference>
<name>A0A4R6RBJ7_9HYPH</name>
<feature type="binding site" evidence="4">
    <location>
        <position position="100"/>
    </location>
    <ligand>
        <name>Mg(2+)</name>
        <dbReference type="ChEBI" id="CHEBI:18420"/>
        <label>1</label>
        <note>catalytic</note>
    </ligand>
</feature>
<feature type="binding site" evidence="4">
    <location>
        <position position="217"/>
    </location>
    <ligand>
        <name>Mg(2+)</name>
        <dbReference type="ChEBI" id="CHEBI:18420"/>
        <label>1</label>
        <note>catalytic</note>
    </ligand>
</feature>
<proteinExistence type="inferred from homology"/>
<accession>A0A4R6RBJ7</accession>
<evidence type="ECO:0000256" key="2">
    <source>
        <dbReference type="ARBA" id="ARBA00022723"/>
    </source>
</evidence>
<feature type="binding site" evidence="4">
    <location>
        <position position="97"/>
    </location>
    <ligand>
        <name>Mg(2+)</name>
        <dbReference type="ChEBI" id="CHEBI:18420"/>
        <label>1</label>
        <note>catalytic</note>
    </ligand>
</feature>
<dbReference type="AlphaFoldDB" id="A0A4R6RBJ7"/>
<dbReference type="GO" id="GO:0007165">
    <property type="term" value="P:signal transduction"/>
    <property type="evidence" value="ECO:0007669"/>
    <property type="project" value="TreeGrafter"/>
</dbReference>
<comment type="similarity">
    <text evidence="1">Belongs to the inositol monophosphatase superfamily.</text>
</comment>
<dbReference type="PANTHER" id="PTHR20854:SF4">
    <property type="entry name" value="INOSITOL-1-MONOPHOSPHATASE-RELATED"/>
    <property type="match status" value="1"/>
</dbReference>
<reference evidence="5 6" key="1">
    <citation type="submission" date="2019-03" db="EMBL/GenBank/DDBJ databases">
        <title>Genomic Encyclopedia of Type Strains, Phase IV (KMG-IV): sequencing the most valuable type-strain genomes for metagenomic binning, comparative biology and taxonomic classification.</title>
        <authorList>
            <person name="Goeker M."/>
        </authorList>
    </citation>
    <scope>NUCLEOTIDE SEQUENCE [LARGE SCALE GENOMIC DNA]</scope>
    <source>
        <strain evidence="5 6">DSM 102969</strain>
    </source>
</reference>
<keyword evidence="2 4" id="KW-0479">Metal-binding</keyword>
<dbReference type="GO" id="GO:0008934">
    <property type="term" value="F:inositol monophosphate 1-phosphatase activity"/>
    <property type="evidence" value="ECO:0007669"/>
    <property type="project" value="TreeGrafter"/>
</dbReference>
<feature type="binding site" evidence="4">
    <location>
        <position position="99"/>
    </location>
    <ligand>
        <name>Mg(2+)</name>
        <dbReference type="ChEBI" id="CHEBI:18420"/>
        <label>1</label>
        <note>catalytic</note>
    </ligand>
</feature>
<dbReference type="PRINTS" id="PR00377">
    <property type="entry name" value="IMPHPHTASES"/>
</dbReference>
<dbReference type="InterPro" id="IPR000760">
    <property type="entry name" value="Inositol_monophosphatase-like"/>
</dbReference>
<dbReference type="Gene3D" id="3.30.540.10">
    <property type="entry name" value="Fructose-1,6-Bisphosphatase, subunit A, domain 1"/>
    <property type="match status" value="1"/>
</dbReference>
<gene>
    <name evidence="5" type="ORF">EDD54_3391</name>
</gene>